<dbReference type="Gene3D" id="3.30.160.60">
    <property type="entry name" value="Classic Zinc Finger"/>
    <property type="match status" value="2"/>
</dbReference>
<sequence length="102" mass="12181">MQNPCEPKRGKSNLGEPNRYKCGECSEQFLYEWKLKEHLVVHCEVKPFECEHCDLVFVLEKYLTSHMKKYHESEMESTFISKNQRRISNLPSVQESLQMIRN</sequence>
<evidence type="ECO:0000256" key="1">
    <source>
        <dbReference type="ARBA" id="ARBA00022723"/>
    </source>
</evidence>
<keyword evidence="3 5" id="KW-0863">Zinc-finger</keyword>
<evidence type="ECO:0000313" key="7">
    <source>
        <dbReference type="EMBL" id="GBN77336.1"/>
    </source>
</evidence>
<dbReference type="Pfam" id="PF00096">
    <property type="entry name" value="zf-C2H2"/>
    <property type="match status" value="1"/>
</dbReference>
<dbReference type="SMART" id="SM00355">
    <property type="entry name" value="ZnF_C2H2"/>
    <property type="match status" value="2"/>
</dbReference>
<dbReference type="EMBL" id="BGPR01017805">
    <property type="protein sequence ID" value="GBN77336.1"/>
    <property type="molecule type" value="Genomic_DNA"/>
</dbReference>
<evidence type="ECO:0000256" key="2">
    <source>
        <dbReference type="ARBA" id="ARBA00022737"/>
    </source>
</evidence>
<feature type="domain" description="C2H2-type" evidence="6">
    <location>
        <begin position="20"/>
        <end position="47"/>
    </location>
</feature>
<dbReference type="EMBL" id="BGPR01017870">
    <property type="protein sequence ID" value="GBN77509.1"/>
    <property type="molecule type" value="Genomic_DNA"/>
</dbReference>
<dbReference type="SUPFAM" id="SSF57667">
    <property type="entry name" value="beta-beta-alpha zinc fingers"/>
    <property type="match status" value="1"/>
</dbReference>
<dbReference type="PANTHER" id="PTHR24379">
    <property type="entry name" value="KRAB AND ZINC FINGER DOMAIN-CONTAINING"/>
    <property type="match status" value="1"/>
</dbReference>
<evidence type="ECO:0000259" key="6">
    <source>
        <dbReference type="PROSITE" id="PS50157"/>
    </source>
</evidence>
<evidence type="ECO:0000256" key="3">
    <source>
        <dbReference type="ARBA" id="ARBA00022771"/>
    </source>
</evidence>
<comment type="caution">
    <text evidence="7">The sequence shown here is derived from an EMBL/GenBank/DDBJ whole genome shotgun (WGS) entry which is preliminary data.</text>
</comment>
<keyword evidence="1" id="KW-0479">Metal-binding</keyword>
<keyword evidence="4" id="KW-0862">Zinc</keyword>
<feature type="domain" description="C2H2-type" evidence="6">
    <location>
        <begin position="48"/>
        <end position="76"/>
    </location>
</feature>
<dbReference type="Proteomes" id="UP000499080">
    <property type="component" value="Unassembled WGS sequence"/>
</dbReference>
<organism evidence="7 9">
    <name type="scientific">Araneus ventricosus</name>
    <name type="common">Orbweaver spider</name>
    <name type="synonym">Epeira ventricosa</name>
    <dbReference type="NCBI Taxonomy" id="182803"/>
    <lineage>
        <taxon>Eukaryota</taxon>
        <taxon>Metazoa</taxon>
        <taxon>Ecdysozoa</taxon>
        <taxon>Arthropoda</taxon>
        <taxon>Chelicerata</taxon>
        <taxon>Arachnida</taxon>
        <taxon>Araneae</taxon>
        <taxon>Araneomorphae</taxon>
        <taxon>Entelegynae</taxon>
        <taxon>Araneoidea</taxon>
        <taxon>Araneidae</taxon>
        <taxon>Araneus</taxon>
    </lineage>
</organism>
<dbReference type="GO" id="GO:0008270">
    <property type="term" value="F:zinc ion binding"/>
    <property type="evidence" value="ECO:0007669"/>
    <property type="project" value="UniProtKB-KW"/>
</dbReference>
<dbReference type="PROSITE" id="PS50157">
    <property type="entry name" value="ZINC_FINGER_C2H2_2"/>
    <property type="match status" value="2"/>
</dbReference>
<reference evidence="7 9" key="1">
    <citation type="journal article" date="2019" name="Sci. Rep.">
        <title>Orb-weaving spider Araneus ventricosus genome elucidates the spidroin gene catalogue.</title>
        <authorList>
            <person name="Kono N."/>
            <person name="Nakamura H."/>
            <person name="Ohtoshi R."/>
            <person name="Moran D.A.P."/>
            <person name="Shinohara A."/>
            <person name="Yoshida Y."/>
            <person name="Fujiwara M."/>
            <person name="Mori M."/>
            <person name="Tomita M."/>
            <person name="Arakawa K."/>
        </authorList>
    </citation>
    <scope>NUCLEOTIDE SEQUENCE [LARGE SCALE GENOMIC DNA]</scope>
</reference>
<dbReference type="AlphaFoldDB" id="A0A4Y2RPP6"/>
<evidence type="ECO:0000256" key="4">
    <source>
        <dbReference type="ARBA" id="ARBA00022833"/>
    </source>
</evidence>
<dbReference type="PANTHER" id="PTHR24379:SF121">
    <property type="entry name" value="C2H2-TYPE DOMAIN-CONTAINING PROTEIN"/>
    <property type="match status" value="1"/>
</dbReference>
<dbReference type="OrthoDB" id="8117402at2759"/>
<accession>A0A4Y2RPP6</accession>
<keyword evidence="2" id="KW-0677">Repeat</keyword>
<dbReference type="InterPro" id="IPR013087">
    <property type="entry name" value="Znf_C2H2_type"/>
</dbReference>
<keyword evidence="9" id="KW-1185">Reference proteome</keyword>
<proteinExistence type="predicted"/>
<evidence type="ECO:0000313" key="9">
    <source>
        <dbReference type="Proteomes" id="UP000499080"/>
    </source>
</evidence>
<dbReference type="InterPro" id="IPR036236">
    <property type="entry name" value="Znf_C2H2_sf"/>
</dbReference>
<evidence type="ECO:0000313" key="8">
    <source>
        <dbReference type="EMBL" id="GBN77509.1"/>
    </source>
</evidence>
<dbReference type="PROSITE" id="PS00028">
    <property type="entry name" value="ZINC_FINGER_C2H2_1"/>
    <property type="match status" value="2"/>
</dbReference>
<protein>
    <recommendedName>
        <fullName evidence="6">C2H2-type domain-containing protein</fullName>
    </recommendedName>
</protein>
<evidence type="ECO:0000256" key="5">
    <source>
        <dbReference type="PROSITE-ProRule" id="PRU00042"/>
    </source>
</evidence>
<name>A0A4Y2RPP6_ARAVE</name>
<gene>
    <name evidence="8" type="ORF">AVEN_31579_1</name>
    <name evidence="7" type="ORF">AVEN_71870_1</name>
</gene>